<accession>A0A1T5AH87</accession>
<reference evidence="4" key="1">
    <citation type="submission" date="2017-02" db="EMBL/GenBank/DDBJ databases">
        <authorList>
            <person name="Varghese N."/>
            <person name="Submissions S."/>
        </authorList>
    </citation>
    <scope>NUCLEOTIDE SEQUENCE [LARGE SCALE GENOMIC DNA]</scope>
    <source>
        <strain evidence="4">R11H</strain>
    </source>
</reference>
<dbReference type="InterPro" id="IPR005546">
    <property type="entry name" value="Autotransporte_beta"/>
</dbReference>
<name>A0A1T5AH87_9SPHN</name>
<dbReference type="SUPFAM" id="SSF103515">
    <property type="entry name" value="Autotransporter"/>
    <property type="match status" value="1"/>
</dbReference>
<proteinExistence type="predicted"/>
<organism evidence="3 4">
    <name type="scientific">Sphingopyxis flava</name>
    <dbReference type="NCBI Taxonomy" id="1507287"/>
    <lineage>
        <taxon>Bacteria</taxon>
        <taxon>Pseudomonadati</taxon>
        <taxon>Pseudomonadota</taxon>
        <taxon>Alphaproteobacteria</taxon>
        <taxon>Sphingomonadales</taxon>
        <taxon>Sphingomonadaceae</taxon>
        <taxon>Sphingopyxis</taxon>
    </lineage>
</organism>
<evidence type="ECO:0000313" key="4">
    <source>
        <dbReference type="Proteomes" id="UP000190044"/>
    </source>
</evidence>
<gene>
    <name evidence="3" type="ORF">SAMN06295937_1003226</name>
</gene>
<sequence length="1068" mass="107539">MRKTLLASTCLAAMAALPAHAETTISTATTTAVKTSTVKSGAPDDIKISKDGSIKPAAGPAVTIDSNHKVVNEGTIEIVNKDGATGIAANAGVTGSITNGATGKIIINETYAPTDIDNDGDIDGPFAVGSNRTGILTAGAFAGNIVNSGEITIEGNNSAGIRLGGPLTGKFTNDGSISVLGDNALGVGLEDVTGNVRLAGKIAAIGENATAARLTGDITGALEVQGELTASGYRYTSAPSDPSKLDADDLLQGGPALSIEGDVTGGIILAVPPKDTSETDKDEDKDGIEDAKEGSAAVRSFGSAPAMQVGSASRDIAIGAVAGTGTNFGLIINGGVVGSGVYTGVDSTGLQIGGLGGAVNISGGVSVAGSVNAISKDASATAMRIGAGATVPEIRVSGKVDATTGGKAQDAVATAILVEAGSNVGLIRNSGTVNAKVGGDDATARAIVDLSGNVDMVENSGAISATGAKDAADNIAIDLTANAGGATVKQIAVGDGKTAPSITGDVRFGSGDDVFDIADGTVKGHTSFGAGNNRLKLSGDAVYTGNATFGAGSDSFAMEGSSRFTGLADFGGGSDTLSIGGSSVFSGTLANSSGLGVSVNGGAFDVQGAATIASLSVTGKGVLGVTLDGDDGGTALTVTGNASFDKDSKLALQLTSIDGAEGQHVVLTAGSLTGASNLTAETTLLPFLYKGELTASGNTLVVDVTRKAVSELGLNRSEASAFDAAFEALGADEDIEGVFLRIADGDAFRGQLQQMLPEHEGGVFETVTTGSRALARYLQDPNAPFQDEGKWGYWVNQAVWGTSKGIGNTASYDVTGWGISLGAEIKTDIGNFGGSVAFLSGKDGNGSNDNEVSTSQFEGALHWRLRSNGFMANARVSGAPIKMKGTRNFRAEAGAEDIEKTMRGKWDGTLYSASGSLAYDARTRGNLSFRPMVAVDYYKLKEDGYTETGGGDALDLTVLGRSSDELAVTGTVALGLDFGGADEYDGWTRFEIEAGRRQLVGGSLGATVASFEDGDAFTLIPEERTSGWIGRLRAIAGNSAFQLGGELSAEEQQSHFGWSFRASLKVGL</sequence>
<dbReference type="AlphaFoldDB" id="A0A1T5AH87"/>
<dbReference type="Proteomes" id="UP000190044">
    <property type="component" value="Unassembled WGS sequence"/>
</dbReference>
<evidence type="ECO:0000259" key="2">
    <source>
        <dbReference type="PROSITE" id="PS51208"/>
    </source>
</evidence>
<keyword evidence="4" id="KW-1185">Reference proteome</keyword>
<dbReference type="RefSeq" id="WP_079637394.1">
    <property type="nucleotide sequence ID" value="NZ_FUYP01000003.1"/>
</dbReference>
<dbReference type="PROSITE" id="PS51208">
    <property type="entry name" value="AUTOTRANSPORTER"/>
    <property type="match status" value="1"/>
</dbReference>
<dbReference type="OrthoDB" id="7613961at2"/>
<protein>
    <submittedName>
        <fullName evidence="3">Autotransporter beta-domain-containing protein</fullName>
    </submittedName>
</protein>
<evidence type="ECO:0000313" key="3">
    <source>
        <dbReference type="EMBL" id="SKB34348.1"/>
    </source>
</evidence>
<dbReference type="Gene3D" id="2.40.128.130">
    <property type="entry name" value="Autotransporter beta-domain"/>
    <property type="match status" value="1"/>
</dbReference>
<keyword evidence="1" id="KW-0732">Signal</keyword>
<dbReference type="Pfam" id="PF03797">
    <property type="entry name" value="Autotransporter"/>
    <property type="match status" value="1"/>
</dbReference>
<dbReference type="SMART" id="SM00869">
    <property type="entry name" value="Autotransporter"/>
    <property type="match status" value="1"/>
</dbReference>
<feature type="chain" id="PRO_5012594657" evidence="1">
    <location>
        <begin position="22"/>
        <end position="1068"/>
    </location>
</feature>
<dbReference type="EMBL" id="FUYP01000003">
    <property type="protein sequence ID" value="SKB34348.1"/>
    <property type="molecule type" value="Genomic_DNA"/>
</dbReference>
<evidence type="ECO:0000256" key="1">
    <source>
        <dbReference type="SAM" id="SignalP"/>
    </source>
</evidence>
<feature type="signal peptide" evidence="1">
    <location>
        <begin position="1"/>
        <end position="21"/>
    </location>
</feature>
<dbReference type="InterPro" id="IPR036709">
    <property type="entry name" value="Autotransporte_beta_dom_sf"/>
</dbReference>
<feature type="domain" description="Autotransporter" evidence="2">
    <location>
        <begin position="786"/>
        <end position="1068"/>
    </location>
</feature>